<dbReference type="SUPFAM" id="SSF56796">
    <property type="entry name" value="Dehydroquinate synthase-like"/>
    <property type="match status" value="1"/>
</dbReference>
<evidence type="ECO:0000256" key="3">
    <source>
        <dbReference type="ARBA" id="ARBA00022723"/>
    </source>
</evidence>
<keyword evidence="6" id="KW-0520">NAD</keyword>
<keyword evidence="11" id="KW-1185">Reference proteome</keyword>
<dbReference type="PANTHER" id="PTHR43616:SF5">
    <property type="entry name" value="GLYCEROL DEHYDROGENASE 1"/>
    <property type="match status" value="1"/>
</dbReference>
<keyword evidence="1" id="KW-0963">Cytoplasm</keyword>
<sequence>MTPNVENALKAATDTKALLVGRGVLREAAPLFKEQFGDKRALIVADTTTFGIAGRDVSEFLRQGGVPQDEAFVFSEPEMHAEYHHVEALAERLRATDAIPVAVGSGTVNDLCKLAAHLVERPYMIVGTAASMDGYTSFGASITADGAKQTFNCPAPRAVLADLDIFARAPADMTAAGYADLFSKVTAGGDWLVADMLAVEPIIPRAWDIVQGGLADALGDPAGVRAGDAVALGKLVEGLMLAGFAMQYSRISRPASGAEHYISHLWDMEGHRYRGHGVSHGFQVAVGTVAILAFYEQLFKHDLAALDIERCCAAWPELAKVESDAMAEFGSTVFRDRVLSESRAKYINKEQLAAKLALVKQNWIALKPRLEKQLLPVAEAQRLLRLAGAPAEPEDVGASRAQLRRALTVAPMLRNRVTVLDLAHYTGLFDTCIDGLFGKGGRWEI</sequence>
<dbReference type="AlphaFoldDB" id="A0A2U8E4Y3"/>
<reference evidence="10 11" key="1">
    <citation type="journal article" date="2018" name="Syst. Appl. Microbiol.">
        <title>Ereboglobus luteus gen. nov. sp. nov. from cockroach guts, and new insights into the oxygen relationship of the genera Opitutus and Didymococcus (Verrucomicrobia: Opitutaceae).</title>
        <authorList>
            <person name="Tegtmeier D."/>
            <person name="Belitz A."/>
            <person name="Radek R."/>
            <person name="Heimerl T."/>
            <person name="Brune A."/>
        </authorList>
    </citation>
    <scope>NUCLEOTIDE SEQUENCE [LARGE SCALE GENOMIC DNA]</scope>
    <source>
        <strain evidence="10 11">Ho45</strain>
    </source>
</reference>
<dbReference type="EMBL" id="CP023004">
    <property type="protein sequence ID" value="AWI09614.1"/>
    <property type="molecule type" value="Genomic_DNA"/>
</dbReference>
<dbReference type="InterPro" id="IPR016205">
    <property type="entry name" value="Glycerol_DH"/>
</dbReference>
<keyword evidence="2" id="KW-0444">Lipid biosynthesis</keyword>
<accession>A0A2U8E4Y3</accession>
<dbReference type="GO" id="GO:0008654">
    <property type="term" value="P:phospholipid biosynthetic process"/>
    <property type="evidence" value="ECO:0007669"/>
    <property type="project" value="UniProtKB-KW"/>
</dbReference>
<keyword evidence="9" id="KW-1208">Phospholipid metabolism</keyword>
<evidence type="ECO:0000313" key="11">
    <source>
        <dbReference type="Proteomes" id="UP000244896"/>
    </source>
</evidence>
<keyword evidence="8" id="KW-0594">Phospholipid biosynthesis</keyword>
<dbReference type="PANTHER" id="PTHR43616">
    <property type="entry name" value="GLYCEROL DEHYDROGENASE"/>
    <property type="match status" value="1"/>
</dbReference>
<evidence type="ECO:0000256" key="6">
    <source>
        <dbReference type="ARBA" id="ARBA00023027"/>
    </source>
</evidence>
<dbReference type="InterPro" id="IPR032837">
    <property type="entry name" value="G1PDH"/>
</dbReference>
<dbReference type="GO" id="GO:0016614">
    <property type="term" value="F:oxidoreductase activity, acting on CH-OH group of donors"/>
    <property type="evidence" value="ECO:0007669"/>
    <property type="project" value="InterPro"/>
</dbReference>
<keyword evidence="7" id="KW-0443">Lipid metabolism</keyword>
<evidence type="ECO:0000256" key="8">
    <source>
        <dbReference type="ARBA" id="ARBA00023209"/>
    </source>
</evidence>
<evidence type="ECO:0000256" key="5">
    <source>
        <dbReference type="ARBA" id="ARBA00023002"/>
    </source>
</evidence>
<dbReference type="Pfam" id="PF13685">
    <property type="entry name" value="Fe-ADH_2"/>
    <property type="match status" value="1"/>
</dbReference>
<evidence type="ECO:0000256" key="9">
    <source>
        <dbReference type="ARBA" id="ARBA00023264"/>
    </source>
</evidence>
<keyword evidence="5" id="KW-0560">Oxidoreductase</keyword>
<evidence type="ECO:0000256" key="1">
    <source>
        <dbReference type="ARBA" id="ARBA00022490"/>
    </source>
</evidence>
<dbReference type="GO" id="GO:0046872">
    <property type="term" value="F:metal ion binding"/>
    <property type="evidence" value="ECO:0007669"/>
    <property type="project" value="UniProtKB-KW"/>
</dbReference>
<dbReference type="OrthoDB" id="9763580at2"/>
<dbReference type="Proteomes" id="UP000244896">
    <property type="component" value="Chromosome"/>
</dbReference>
<gene>
    <name evidence="10" type="ORF">CKA38_10470</name>
</gene>
<dbReference type="CDD" id="cd08175">
    <property type="entry name" value="G1PDH"/>
    <property type="match status" value="1"/>
</dbReference>
<dbReference type="Gene3D" id="1.20.1090.10">
    <property type="entry name" value="Dehydroquinate synthase-like - alpha domain"/>
    <property type="match status" value="1"/>
</dbReference>
<evidence type="ECO:0000313" key="10">
    <source>
        <dbReference type="EMBL" id="AWI09614.1"/>
    </source>
</evidence>
<evidence type="ECO:0000256" key="4">
    <source>
        <dbReference type="ARBA" id="ARBA00022857"/>
    </source>
</evidence>
<keyword evidence="4" id="KW-0521">NADP</keyword>
<dbReference type="KEGG" id="elut:CKA38_10470"/>
<dbReference type="RefSeq" id="WP_108825425.1">
    <property type="nucleotide sequence ID" value="NZ_CP023004.1"/>
</dbReference>
<name>A0A2U8E4Y3_9BACT</name>
<organism evidence="10 11">
    <name type="scientific">Ereboglobus luteus</name>
    <dbReference type="NCBI Taxonomy" id="1796921"/>
    <lineage>
        <taxon>Bacteria</taxon>
        <taxon>Pseudomonadati</taxon>
        <taxon>Verrucomicrobiota</taxon>
        <taxon>Opitutia</taxon>
        <taxon>Opitutales</taxon>
        <taxon>Opitutaceae</taxon>
        <taxon>Ereboglobus</taxon>
    </lineage>
</organism>
<protein>
    <submittedName>
        <fullName evidence="10">3-dehydroquinate synthase</fullName>
    </submittedName>
</protein>
<keyword evidence="3" id="KW-0479">Metal-binding</keyword>
<evidence type="ECO:0000256" key="2">
    <source>
        <dbReference type="ARBA" id="ARBA00022516"/>
    </source>
</evidence>
<evidence type="ECO:0000256" key="7">
    <source>
        <dbReference type="ARBA" id="ARBA00023098"/>
    </source>
</evidence>
<proteinExistence type="predicted"/>
<dbReference type="Gene3D" id="3.40.50.1970">
    <property type="match status" value="1"/>
</dbReference>